<evidence type="ECO:0000313" key="1">
    <source>
        <dbReference type="EMBL" id="KFF08215.1"/>
    </source>
</evidence>
<comment type="caution">
    <text evidence="1">The sequence shown here is derived from an EMBL/GenBank/DDBJ whole genome shotgun (WGS) entry which is preliminary data.</text>
</comment>
<name>A0A085ZUV1_9FLAO</name>
<keyword evidence="2" id="KW-1185">Reference proteome</keyword>
<organism evidence="1 2">
    <name type="scientific">Chryseobacterium soli</name>
    <dbReference type="NCBI Taxonomy" id="445961"/>
    <lineage>
        <taxon>Bacteria</taxon>
        <taxon>Pseudomonadati</taxon>
        <taxon>Bacteroidota</taxon>
        <taxon>Flavobacteriia</taxon>
        <taxon>Flavobacteriales</taxon>
        <taxon>Weeksellaceae</taxon>
        <taxon>Chryseobacterium group</taxon>
        <taxon>Chryseobacterium</taxon>
    </lineage>
</organism>
<accession>A0A085ZUV1</accession>
<dbReference type="eggNOG" id="ENOG50311NB">
    <property type="taxonomic scope" value="Bacteria"/>
</dbReference>
<dbReference type="AlphaFoldDB" id="A0A085ZUV1"/>
<reference evidence="1 2" key="1">
    <citation type="submission" date="2014-07" db="EMBL/GenBank/DDBJ databases">
        <title>Genome of Chryseobacterium soli DSM 19298.</title>
        <authorList>
            <person name="Stropko S.J."/>
            <person name="Pipes S.E."/>
            <person name="Newman J."/>
        </authorList>
    </citation>
    <scope>NUCLEOTIDE SEQUENCE [LARGE SCALE GENOMIC DNA]</scope>
    <source>
        <strain evidence="1 2">DSM 19298</strain>
    </source>
</reference>
<gene>
    <name evidence="1" type="ORF">IW15_22725</name>
</gene>
<dbReference type="Proteomes" id="UP000028705">
    <property type="component" value="Unassembled WGS sequence"/>
</dbReference>
<evidence type="ECO:0000313" key="2">
    <source>
        <dbReference type="Proteomes" id="UP000028705"/>
    </source>
</evidence>
<dbReference type="EMBL" id="JPRH01000024">
    <property type="protein sequence ID" value="KFF08215.1"/>
    <property type="molecule type" value="Genomic_DNA"/>
</dbReference>
<proteinExistence type="predicted"/>
<dbReference type="STRING" id="445961.IW15_22725"/>
<protein>
    <submittedName>
        <fullName evidence="1">Uncharacterized protein</fullName>
    </submittedName>
</protein>
<sequence length="145" mass="16685">MIVFNITRNFFFILCVLIGLSSNAQNLNSRFEVSFQDNFKGDIVSLKLGKCGLLKNKILTSREIGFAGIIITFFEPNKISVSENGEIILEKKCNINLKKDIKFSLKLNNRKEILRINLNNGKYIGLNKDKDTFELRQLTVPFEYE</sequence>